<name>A0A096ANM0_9BACT</name>
<dbReference type="AlphaFoldDB" id="A0A096ANM0"/>
<accession>A0A096ANM0</accession>
<dbReference type="Proteomes" id="UP000029578">
    <property type="component" value="Unassembled WGS sequence"/>
</dbReference>
<sequence length="761" mass="87668">MVESTLNLESKYAFTTWLLKSVTDASGKYTVNYSYLKTPRRERSFSANNSYARILGDYGKQLNTHSNAIDTLAVAAHYSCCSNQQGPNCIDEGMIISEISFASGKIKFDINVSKDEIYGFKVLDNENNLIRQVTFVKSAFSTHSYYNHKRLDAVRISGLNSSNDGVEEYKFLYNPGVMEDYKTGTDFWGYYNQSIDDCTKREYYLTETEYNFRYYFENKFTIGSNDRQPSLTGSLCETLKKIIYPTKGETEFTYELNSYADYLSRKFEAGGLRIKRITNKAQDDKTEIKEYSYDNGQIDLDFSAHSNYRTTTFELKSVYPYGAGEGNSYYFYRNRRYSNNLKGELGNNDVWYSTVSETFSDGTKNLGKNIYYFGEALRNKYSFTSSGVDGDEGTMVIRVKRDENYGLLIGKDIYRANNDGSFTIMKEEFYDWRFFPKKSFGNFKMSRLATFSESDIMDEWNHRRDISTFLQNSSDMDPYKLFWLYEYDILTGTLRNYGTTTKTYCYVGDSTIPNVVKMSYSYDSPHHNNPTQISIVLSNGKSKVTNIMYPKDYTSSSVNGLISRNIVCPISTTSYIDGKLVEGTLTKYNESGQPTEVYVADKELGTPFVITKDQPYNWGVLKSQFKYLPNNRLGQSFHIGGGEMDNTCYLWSYRSLYPIAEIKNATYQDVISALGGEAVVLNFANRTHPSLDDIKNFLRPILADTRFMVSYYSYQPMVGLTSKTSPNGITFYYEYDSLGRLRKVKDHQGHIIQQYQYQYKK</sequence>
<evidence type="ECO:0000313" key="1">
    <source>
        <dbReference type="EMBL" id="KGF48360.1"/>
    </source>
</evidence>
<dbReference type="EMBL" id="JRNS01000363">
    <property type="protein sequence ID" value="KGF48360.1"/>
    <property type="molecule type" value="Genomic_DNA"/>
</dbReference>
<organism evidence="1 2">
    <name type="scientific">Prevotella melaninogenica DNF00666</name>
    <dbReference type="NCBI Taxonomy" id="1401073"/>
    <lineage>
        <taxon>Bacteria</taxon>
        <taxon>Pseudomonadati</taxon>
        <taxon>Bacteroidota</taxon>
        <taxon>Bacteroidia</taxon>
        <taxon>Bacteroidales</taxon>
        <taxon>Prevotellaceae</taxon>
        <taxon>Prevotella</taxon>
    </lineage>
</organism>
<evidence type="ECO:0000313" key="2">
    <source>
        <dbReference type="Proteomes" id="UP000029578"/>
    </source>
</evidence>
<gene>
    <name evidence="1" type="ORF">HMPREF0661_06980</name>
</gene>
<comment type="caution">
    <text evidence="1">The sequence shown here is derived from an EMBL/GenBank/DDBJ whole genome shotgun (WGS) entry which is preliminary data.</text>
</comment>
<proteinExistence type="predicted"/>
<reference evidence="1 2" key="1">
    <citation type="submission" date="2014-07" db="EMBL/GenBank/DDBJ databases">
        <authorList>
            <person name="McCorrison J."/>
            <person name="Sanka R."/>
            <person name="Torralba M."/>
            <person name="Gillis M."/>
            <person name="Haft D.H."/>
            <person name="Methe B."/>
            <person name="Sutton G."/>
            <person name="Nelson K.E."/>
        </authorList>
    </citation>
    <scope>NUCLEOTIDE SEQUENCE [LARGE SCALE GENOMIC DNA]</scope>
    <source>
        <strain evidence="1 2">DNF00666</strain>
    </source>
</reference>
<evidence type="ECO:0008006" key="3">
    <source>
        <dbReference type="Google" id="ProtNLM"/>
    </source>
</evidence>
<protein>
    <recommendedName>
        <fullName evidence="3">Sugar-binding protein</fullName>
    </recommendedName>
</protein>